<evidence type="ECO:0000313" key="2">
    <source>
        <dbReference type="Proteomes" id="UP000545493"/>
    </source>
</evidence>
<dbReference type="AlphaFoldDB" id="A0A7X5URA4"/>
<organism evidence="1 2">
    <name type="scientific">Saccharomonospora amisosensis</name>
    <dbReference type="NCBI Taxonomy" id="1128677"/>
    <lineage>
        <taxon>Bacteria</taxon>
        <taxon>Bacillati</taxon>
        <taxon>Actinomycetota</taxon>
        <taxon>Actinomycetes</taxon>
        <taxon>Pseudonocardiales</taxon>
        <taxon>Pseudonocardiaceae</taxon>
        <taxon>Saccharomonospora</taxon>
    </lineage>
</organism>
<reference evidence="1 2" key="1">
    <citation type="submission" date="2020-03" db="EMBL/GenBank/DDBJ databases">
        <title>Sequencing the genomes of 1000 actinobacteria strains.</title>
        <authorList>
            <person name="Klenk H.-P."/>
        </authorList>
    </citation>
    <scope>NUCLEOTIDE SEQUENCE [LARGE SCALE GENOMIC DNA]</scope>
    <source>
        <strain evidence="1 2">DSM 45685</strain>
    </source>
</reference>
<dbReference type="Proteomes" id="UP000545493">
    <property type="component" value="Unassembled WGS sequence"/>
</dbReference>
<dbReference type="RefSeq" id="WP_167171920.1">
    <property type="nucleotide sequence ID" value="NZ_JAAOYM010000001.1"/>
</dbReference>
<keyword evidence="2" id="KW-1185">Reference proteome</keyword>
<name>A0A7X5URA4_9PSEU</name>
<protein>
    <submittedName>
        <fullName evidence="1">Uncharacterized protein</fullName>
    </submittedName>
</protein>
<comment type="caution">
    <text evidence="1">The sequence shown here is derived from an EMBL/GenBank/DDBJ whole genome shotgun (WGS) entry which is preliminary data.</text>
</comment>
<evidence type="ECO:0000313" key="1">
    <source>
        <dbReference type="EMBL" id="NIJ12740.1"/>
    </source>
</evidence>
<accession>A0A7X5URA4</accession>
<sequence length="46" mass="4694">MDELVVDANSAKTYAEDHLSIDGGDARIFATITAAAGDAKAALAEN</sequence>
<gene>
    <name evidence="1" type="ORF">FHU38_003084</name>
</gene>
<dbReference type="EMBL" id="JAAOYM010000001">
    <property type="protein sequence ID" value="NIJ12740.1"/>
    <property type="molecule type" value="Genomic_DNA"/>
</dbReference>
<proteinExistence type="predicted"/>